<protein>
    <submittedName>
        <fullName evidence="2">Uncharacterized protein</fullName>
    </submittedName>
</protein>
<keyword evidence="1" id="KW-0472">Membrane</keyword>
<feature type="transmembrane region" description="Helical" evidence="1">
    <location>
        <begin position="166"/>
        <end position="188"/>
    </location>
</feature>
<feature type="transmembrane region" description="Helical" evidence="1">
    <location>
        <begin position="100"/>
        <end position="124"/>
    </location>
</feature>
<organism evidence="2 3">
    <name type="scientific">Holothuria leucospilota</name>
    <name type="common">Black long sea cucumber</name>
    <name type="synonym">Mertensiothuria leucospilota</name>
    <dbReference type="NCBI Taxonomy" id="206669"/>
    <lineage>
        <taxon>Eukaryota</taxon>
        <taxon>Metazoa</taxon>
        <taxon>Echinodermata</taxon>
        <taxon>Eleutherozoa</taxon>
        <taxon>Echinozoa</taxon>
        <taxon>Holothuroidea</taxon>
        <taxon>Aspidochirotacea</taxon>
        <taxon>Aspidochirotida</taxon>
        <taxon>Holothuriidae</taxon>
        <taxon>Holothuria</taxon>
    </lineage>
</organism>
<proteinExistence type="predicted"/>
<feature type="transmembrane region" description="Helical" evidence="1">
    <location>
        <begin position="402"/>
        <end position="419"/>
    </location>
</feature>
<sequence length="423" mass="49974">MDFQEVTLLINNSREKFKTRVPIMLMVVMWSLGIIDWSPPRCDGNQYYLYCPFIGRSRLHRKVTFVVSVGWVFTTAPTAYFGAITYFVCFFGLKEHFLRFVIVVVCYQPSLISGTIIFISAFFINRCKKSDIDEFNMSWINLFQESVFLQRINFIKKFNMFILPRLAVYVFFNICSLAVSFVILLLYIEVYNDCLTWVSYIWTASEFIGLIYLAQFCYFLYLYRVSLEEQFKETERFTKGNAGKLEDCTKKVKNLFCSYFQLRKLFLLWLSIIFFSITFGIAAYATWSYKKPEVQTNSTVLPTQYPIHPKGIKKYCPYSCDDPKYFENQHHLLIYNVLAFAKLLIPAVLSFSVMRGLDIKYMWNRFILRLRLISTTDHLDFWNTLIRYTKDLHPENQLDTKLRFIIPVLGLAFGFLGGWKSHE</sequence>
<evidence type="ECO:0000256" key="1">
    <source>
        <dbReference type="SAM" id="Phobius"/>
    </source>
</evidence>
<comment type="caution">
    <text evidence="2">The sequence shown here is derived from an EMBL/GenBank/DDBJ whole genome shotgun (WGS) entry which is preliminary data.</text>
</comment>
<evidence type="ECO:0000313" key="3">
    <source>
        <dbReference type="Proteomes" id="UP001152320"/>
    </source>
</evidence>
<dbReference type="EMBL" id="JAIZAY010000022">
    <property type="protein sequence ID" value="KAJ8020579.1"/>
    <property type="molecule type" value="Genomic_DNA"/>
</dbReference>
<feature type="transmembrane region" description="Helical" evidence="1">
    <location>
        <begin position="63"/>
        <end position="88"/>
    </location>
</feature>
<gene>
    <name evidence="2" type="ORF">HOLleu_40208</name>
</gene>
<accession>A0A9Q0YHG0</accession>
<feature type="transmembrane region" description="Helical" evidence="1">
    <location>
        <begin position="332"/>
        <end position="354"/>
    </location>
</feature>
<feature type="transmembrane region" description="Helical" evidence="1">
    <location>
        <begin position="265"/>
        <end position="287"/>
    </location>
</feature>
<keyword evidence="3" id="KW-1185">Reference proteome</keyword>
<dbReference type="AlphaFoldDB" id="A0A9Q0YHG0"/>
<evidence type="ECO:0000313" key="2">
    <source>
        <dbReference type="EMBL" id="KAJ8020579.1"/>
    </source>
</evidence>
<name>A0A9Q0YHG0_HOLLE</name>
<keyword evidence="1" id="KW-0812">Transmembrane</keyword>
<feature type="transmembrane region" description="Helical" evidence="1">
    <location>
        <begin position="200"/>
        <end position="223"/>
    </location>
</feature>
<reference evidence="2" key="1">
    <citation type="submission" date="2021-10" db="EMBL/GenBank/DDBJ databases">
        <title>Tropical sea cucumber genome reveals ecological adaptation and Cuvierian tubules defense mechanism.</title>
        <authorList>
            <person name="Chen T."/>
        </authorList>
    </citation>
    <scope>NUCLEOTIDE SEQUENCE</scope>
    <source>
        <strain evidence="2">Nanhai2018</strain>
        <tissue evidence="2">Muscle</tissue>
    </source>
</reference>
<dbReference type="Proteomes" id="UP001152320">
    <property type="component" value="Chromosome 22"/>
</dbReference>
<keyword evidence="1" id="KW-1133">Transmembrane helix</keyword>